<proteinExistence type="predicted"/>
<reference evidence="1 2" key="1">
    <citation type="submission" date="2016-09" db="EMBL/GenBank/DDBJ databases">
        <title>Extensive genetic diversity and differential bi-allelic expression allows diatom success in the polar Southern Ocean.</title>
        <authorList>
            <consortium name="DOE Joint Genome Institute"/>
            <person name="Mock T."/>
            <person name="Otillar R.P."/>
            <person name="Strauss J."/>
            <person name="Dupont C."/>
            <person name="Frickenhaus S."/>
            <person name="Maumus F."/>
            <person name="Mcmullan M."/>
            <person name="Sanges R."/>
            <person name="Schmutz J."/>
            <person name="Toseland A."/>
            <person name="Valas R."/>
            <person name="Veluchamy A."/>
            <person name="Ward B.J."/>
            <person name="Allen A."/>
            <person name="Barry K."/>
            <person name="Falciatore A."/>
            <person name="Ferrante M."/>
            <person name="Fortunato A.E."/>
            <person name="Gloeckner G."/>
            <person name="Gruber A."/>
            <person name="Hipkin R."/>
            <person name="Janech M."/>
            <person name="Kroth P."/>
            <person name="Leese F."/>
            <person name="Lindquist E."/>
            <person name="Lyon B.R."/>
            <person name="Martin J."/>
            <person name="Mayer C."/>
            <person name="Parker M."/>
            <person name="Quesneville H."/>
            <person name="Raymond J."/>
            <person name="Uhlig C."/>
            <person name="Valentin K.U."/>
            <person name="Worden A.Z."/>
            <person name="Armbrust E.V."/>
            <person name="Bowler C."/>
            <person name="Green B."/>
            <person name="Moulton V."/>
            <person name="Van Oosterhout C."/>
            <person name="Grigoriev I."/>
        </authorList>
    </citation>
    <scope>NUCLEOTIDE SEQUENCE [LARGE SCALE GENOMIC DNA]</scope>
    <source>
        <strain evidence="1 2">CCMP1102</strain>
    </source>
</reference>
<evidence type="ECO:0008006" key="3">
    <source>
        <dbReference type="Google" id="ProtNLM"/>
    </source>
</evidence>
<protein>
    <recommendedName>
        <fullName evidence="3">FPL domain-containing protein</fullName>
    </recommendedName>
</protein>
<dbReference type="InParanoid" id="A0A1E7FYD6"/>
<dbReference type="EMBL" id="KV784353">
    <property type="protein sequence ID" value="OEU23146.1"/>
    <property type="molecule type" value="Genomic_DNA"/>
</dbReference>
<dbReference type="KEGG" id="fcy:FRACYDRAFT_233315"/>
<organism evidence="1 2">
    <name type="scientific">Fragilariopsis cylindrus CCMP1102</name>
    <dbReference type="NCBI Taxonomy" id="635003"/>
    <lineage>
        <taxon>Eukaryota</taxon>
        <taxon>Sar</taxon>
        <taxon>Stramenopiles</taxon>
        <taxon>Ochrophyta</taxon>
        <taxon>Bacillariophyta</taxon>
        <taxon>Bacillariophyceae</taxon>
        <taxon>Bacillariophycidae</taxon>
        <taxon>Bacillariales</taxon>
        <taxon>Bacillariaceae</taxon>
        <taxon>Fragilariopsis</taxon>
    </lineage>
</organism>
<dbReference type="Proteomes" id="UP000095751">
    <property type="component" value="Unassembled WGS sequence"/>
</dbReference>
<dbReference type="OrthoDB" id="10667160at2759"/>
<evidence type="ECO:0000313" key="1">
    <source>
        <dbReference type="EMBL" id="OEU23146.1"/>
    </source>
</evidence>
<dbReference type="InterPro" id="IPR016024">
    <property type="entry name" value="ARM-type_fold"/>
</dbReference>
<accession>A0A1E7FYD6</accession>
<evidence type="ECO:0000313" key="2">
    <source>
        <dbReference type="Proteomes" id="UP000095751"/>
    </source>
</evidence>
<dbReference type="SUPFAM" id="SSF48371">
    <property type="entry name" value="ARM repeat"/>
    <property type="match status" value="1"/>
</dbReference>
<gene>
    <name evidence="1" type="ORF">FRACYDRAFT_233315</name>
</gene>
<name>A0A1E7FYD6_9STRA</name>
<dbReference type="AlphaFoldDB" id="A0A1E7FYD6"/>
<sequence length="404" mass="46336">MDLLDTVTNHITSRDDSLDGLFQLHTWTLEATGEEIDLHISQIKMEAVPELLEFVRTHVDDNEVVHEVLKLLRRFSFHEKLTPEVFVECHAIGILIFALERHTDDDFPNDPDHSYCLLRTIWNFLAYIVLCPTVVDILQRRHGNGDGDDTQHRNLRIKLVTAVDLCLERRIGYAMSLPWMGQMFDILKVLIRTTTNGSGDDHVSFYDAKNKIEPDDDIRVLLSKKHIGRKCQYLLVANDHSHLFEYEKVPIGAMSFFYICLLDRDDALSKSLDKRILLKFVRKNLNKFPLSGLIQGMGTHILTQLATESLQSSSSSLLVCSSLPQQEQNYDDRSFSLILGESFDEKLIYKSPWDSPSRSKDTVNMNDTATIKCDDHEKKKKTRTISSIFTSLFSEPCSCEDHTL</sequence>
<keyword evidence="2" id="KW-1185">Reference proteome</keyword>